<evidence type="ECO:0000256" key="4">
    <source>
        <dbReference type="ARBA" id="ARBA00023002"/>
    </source>
</evidence>
<dbReference type="EMBL" id="CABFOC020000035">
    <property type="protein sequence ID" value="CAH0050376.1"/>
    <property type="molecule type" value="Genomic_DNA"/>
</dbReference>
<dbReference type="InterPro" id="IPR020946">
    <property type="entry name" value="Flavin_mOase-like"/>
</dbReference>
<dbReference type="Gene3D" id="3.50.50.60">
    <property type="entry name" value="FAD/NAD(P)-binding domain"/>
    <property type="match status" value="2"/>
</dbReference>
<dbReference type="SUPFAM" id="SSF51905">
    <property type="entry name" value="FAD/NAD(P)-binding domain"/>
    <property type="match status" value="1"/>
</dbReference>
<evidence type="ECO:0000313" key="5">
    <source>
        <dbReference type="EMBL" id="CAH0050376.1"/>
    </source>
</evidence>
<dbReference type="OrthoDB" id="66881at2759"/>
<dbReference type="GO" id="GO:0050661">
    <property type="term" value="F:NADP binding"/>
    <property type="evidence" value="ECO:0007669"/>
    <property type="project" value="InterPro"/>
</dbReference>
<evidence type="ECO:0000256" key="3">
    <source>
        <dbReference type="ARBA" id="ARBA00022827"/>
    </source>
</evidence>
<dbReference type="InterPro" id="IPR036188">
    <property type="entry name" value="FAD/NAD-bd_sf"/>
</dbReference>
<accession>A0A9P0EEZ5</accession>
<keyword evidence="6" id="KW-1185">Reference proteome</keyword>
<dbReference type="Proteomes" id="UP000775872">
    <property type="component" value="Unassembled WGS sequence"/>
</dbReference>
<reference evidence="5 6" key="2">
    <citation type="submission" date="2021-10" db="EMBL/GenBank/DDBJ databases">
        <authorList>
            <person name="Piombo E."/>
        </authorList>
    </citation>
    <scope>NUCLEOTIDE SEQUENCE [LARGE SCALE GENOMIC DNA]</scope>
</reference>
<dbReference type="InterPro" id="IPR050346">
    <property type="entry name" value="FMO-like"/>
</dbReference>
<proteinExistence type="inferred from homology"/>
<dbReference type="Pfam" id="PF00743">
    <property type="entry name" value="FMO-like"/>
    <property type="match status" value="2"/>
</dbReference>
<dbReference type="PANTHER" id="PTHR23023">
    <property type="entry name" value="DIMETHYLANILINE MONOOXYGENASE"/>
    <property type="match status" value="1"/>
</dbReference>
<sequence length="510" mass="57937">MGGEKKTRTVAVIGAGASGNELEAPKPSQHCYGLRAITAAALKAENYFTRIRVFERRESPGGTWIYDESTKPHLPVKPGDLPGQSDPPLQIPQALPTTTAPNHQNRYLETPIYAGLTTNVPAIAMSFSDAPFAYGPFVPHYVPHQYLSNYFSTHKLDSLLELNTTLEDLTQVKSESREKDNGWKLTLRKRDLVQNVDIWWEESFDAVVLANGHYTVPYVPHVKGLDEYIKKFPGRVIHSKSYRVPHIWKGKKAIVIGNSASGKDVSTELVKWSRRSKSRWDGEEPPAGIEWKPIISEYLSDGGIVFSDGTILRDVDVVVYATGYKPSFPFWNLEKNGRPLYDYEQGKLANSYWHTWFHDFPTLAIVGLPRVLTFRSMEYQAIAIARLLSGRQWKSLPPPKEQTRWETERLEKSKANRTKFHDVVWDEGETQEYLGLFFRIAGLGTLLGEGRVPPVLSKETIWAIENIRKYPEPGKDQNTREGFARGEDAQSEEQDWVVAHRPNRGALWFI</sequence>
<keyword evidence="3" id="KW-0274">FAD</keyword>
<evidence type="ECO:0008006" key="7">
    <source>
        <dbReference type="Google" id="ProtNLM"/>
    </source>
</evidence>
<keyword evidence="2" id="KW-0285">Flavoprotein</keyword>
<evidence type="ECO:0000313" key="6">
    <source>
        <dbReference type="Proteomes" id="UP000775872"/>
    </source>
</evidence>
<dbReference type="GO" id="GO:0004499">
    <property type="term" value="F:N,N-dimethylaniline monooxygenase activity"/>
    <property type="evidence" value="ECO:0007669"/>
    <property type="project" value="InterPro"/>
</dbReference>
<keyword evidence="4" id="KW-0560">Oxidoreductase</keyword>
<organism evidence="5 6">
    <name type="scientific">Clonostachys solani</name>
    <dbReference type="NCBI Taxonomy" id="160281"/>
    <lineage>
        <taxon>Eukaryota</taxon>
        <taxon>Fungi</taxon>
        <taxon>Dikarya</taxon>
        <taxon>Ascomycota</taxon>
        <taxon>Pezizomycotina</taxon>
        <taxon>Sordariomycetes</taxon>
        <taxon>Hypocreomycetidae</taxon>
        <taxon>Hypocreales</taxon>
        <taxon>Bionectriaceae</taxon>
        <taxon>Clonostachys</taxon>
    </lineage>
</organism>
<name>A0A9P0EEZ5_9HYPO</name>
<evidence type="ECO:0000256" key="2">
    <source>
        <dbReference type="ARBA" id="ARBA00022630"/>
    </source>
</evidence>
<dbReference type="GO" id="GO:0050660">
    <property type="term" value="F:flavin adenine dinucleotide binding"/>
    <property type="evidence" value="ECO:0007669"/>
    <property type="project" value="InterPro"/>
</dbReference>
<dbReference type="AlphaFoldDB" id="A0A9P0EEZ5"/>
<gene>
    <name evidence="5" type="ORF">CSOL1703_00002348</name>
</gene>
<comment type="caution">
    <text evidence="5">The sequence shown here is derived from an EMBL/GenBank/DDBJ whole genome shotgun (WGS) entry which is preliminary data.</text>
</comment>
<reference evidence="6" key="1">
    <citation type="submission" date="2019-06" db="EMBL/GenBank/DDBJ databases">
        <authorList>
            <person name="Broberg M."/>
        </authorList>
    </citation>
    <scope>NUCLEOTIDE SEQUENCE [LARGE SCALE GENOMIC DNA]</scope>
</reference>
<protein>
    <recommendedName>
        <fullName evidence="7">Thiol-specific monooxygenase</fullName>
    </recommendedName>
</protein>
<evidence type="ECO:0000256" key="1">
    <source>
        <dbReference type="ARBA" id="ARBA00009183"/>
    </source>
</evidence>
<comment type="similarity">
    <text evidence="1">Belongs to the FMO family.</text>
</comment>